<dbReference type="Gene3D" id="3.30.559.10">
    <property type="entry name" value="Chloramphenicol acetyltransferase-like domain"/>
    <property type="match status" value="1"/>
</dbReference>
<proteinExistence type="inferred from homology"/>
<sequence>MPKELIFPELAESVVEGTIVKWLVEEGERLAKDQPYIEITTDKVTVELPSPYDGVLVKKLVAEGDTVPVHTPLALIAEEQEATVSAPRADAVAATASGSSPDADGSAALALFKPDETQQETIRNPFLAAGSAVAEAETPAVRGRVRAAPAVRRLARELQIDLSQVPGSGPHGRVRIEDVRAYAARLRARPEVPPEMGPAAPAEEEAAVVVPARGLAVGAPAAFPVPPVYRTPKGYEHLEERVPLSAVRRAIAQQMVVSHLYTVRTLAVDEADLTELVRLREQLKPEAERQGVKLSYLPFIFKAVVRALKKYPQLNASLDEARGEIVRKRYYNLGMAVATEQGLMVPVVKDVERKSVLELAAEIEDLAERARSGKLKLEEVTGSTFSVTNIGPIGSLFSFPIINVPDAAILGVHSIKKRPVAMPDDTIALRQMMYLSLSFDHRLVDGAEAVYFLKEVIRLLERPELFVLEAV</sequence>
<dbReference type="InterPro" id="IPR050743">
    <property type="entry name" value="2-oxoacid_DH_E2_comp"/>
</dbReference>
<dbReference type="SUPFAM" id="SSF47005">
    <property type="entry name" value="Peripheral subunit-binding domain of 2-oxo acid dehydrogenase complex"/>
    <property type="match status" value="1"/>
</dbReference>
<dbReference type="EMBL" id="DSIY01000301">
    <property type="protein sequence ID" value="HEG92330.1"/>
    <property type="molecule type" value="Genomic_DNA"/>
</dbReference>
<comment type="subunit">
    <text evidence="3">Forms a 24-polypeptide structural core with octahedral symmetry.</text>
</comment>
<evidence type="ECO:0000256" key="1">
    <source>
        <dbReference type="ARBA" id="ARBA00001938"/>
    </source>
</evidence>
<dbReference type="PROSITE" id="PS51826">
    <property type="entry name" value="PSBD"/>
    <property type="match status" value="1"/>
</dbReference>
<evidence type="ECO:0000256" key="2">
    <source>
        <dbReference type="ARBA" id="ARBA00007317"/>
    </source>
</evidence>
<dbReference type="AlphaFoldDB" id="A0A831THY7"/>
<dbReference type="InterPro" id="IPR004167">
    <property type="entry name" value="PSBD"/>
</dbReference>
<accession>A0A831THY7</accession>
<evidence type="ECO:0000259" key="8">
    <source>
        <dbReference type="PROSITE" id="PS50968"/>
    </source>
</evidence>
<keyword evidence="4 7" id="KW-0808">Transferase</keyword>
<evidence type="ECO:0000256" key="6">
    <source>
        <dbReference type="ARBA" id="ARBA00023315"/>
    </source>
</evidence>
<evidence type="ECO:0000313" key="10">
    <source>
        <dbReference type="EMBL" id="HEG92330.1"/>
    </source>
</evidence>
<keyword evidence="6 7" id="KW-0012">Acyltransferase</keyword>
<dbReference type="InterPro" id="IPR000089">
    <property type="entry name" value="Biotin_lipoyl"/>
</dbReference>
<dbReference type="Pfam" id="PF00198">
    <property type="entry name" value="2-oxoacid_dh"/>
    <property type="match status" value="1"/>
</dbReference>
<keyword evidence="5 7" id="KW-0450">Lipoyl</keyword>
<comment type="similarity">
    <text evidence="2 7">Belongs to the 2-oxoacid dehydrogenase family.</text>
</comment>
<dbReference type="Gene3D" id="2.40.50.100">
    <property type="match status" value="1"/>
</dbReference>
<dbReference type="CDD" id="cd06849">
    <property type="entry name" value="lipoyl_domain"/>
    <property type="match status" value="1"/>
</dbReference>
<dbReference type="InterPro" id="IPR036625">
    <property type="entry name" value="E3-bd_dom_sf"/>
</dbReference>
<evidence type="ECO:0000256" key="4">
    <source>
        <dbReference type="ARBA" id="ARBA00022679"/>
    </source>
</evidence>
<dbReference type="Pfam" id="PF00364">
    <property type="entry name" value="Biotin_lipoyl"/>
    <property type="match status" value="1"/>
</dbReference>
<dbReference type="PANTHER" id="PTHR43178">
    <property type="entry name" value="DIHYDROLIPOAMIDE ACETYLTRANSFERASE COMPONENT OF PYRUVATE DEHYDROGENASE COMPLEX"/>
    <property type="match status" value="1"/>
</dbReference>
<dbReference type="GO" id="GO:0005737">
    <property type="term" value="C:cytoplasm"/>
    <property type="evidence" value="ECO:0007669"/>
    <property type="project" value="TreeGrafter"/>
</dbReference>
<dbReference type="SUPFAM" id="SSF51230">
    <property type="entry name" value="Single hybrid motif"/>
    <property type="match status" value="1"/>
</dbReference>
<dbReference type="Pfam" id="PF02817">
    <property type="entry name" value="E3_binding"/>
    <property type="match status" value="1"/>
</dbReference>
<feature type="domain" description="Peripheral subunit-binding (PSBD)" evidence="9">
    <location>
        <begin position="146"/>
        <end position="183"/>
    </location>
</feature>
<dbReference type="PROSITE" id="PS50968">
    <property type="entry name" value="BIOTINYL_LIPOYL"/>
    <property type="match status" value="1"/>
</dbReference>
<name>A0A831THY7_9BACT</name>
<dbReference type="PANTHER" id="PTHR43178:SF5">
    <property type="entry name" value="LIPOAMIDE ACYLTRANSFERASE COMPONENT OF BRANCHED-CHAIN ALPHA-KETO ACID DEHYDROGENASE COMPLEX, MITOCHONDRIAL"/>
    <property type="match status" value="1"/>
</dbReference>
<dbReference type="FunFam" id="3.30.559.10:FF:000007">
    <property type="entry name" value="Dihydrolipoamide acetyltransferase component of pyruvate dehydrogenase complex"/>
    <property type="match status" value="1"/>
</dbReference>
<evidence type="ECO:0000256" key="7">
    <source>
        <dbReference type="RuleBase" id="RU003423"/>
    </source>
</evidence>
<dbReference type="InterPro" id="IPR011053">
    <property type="entry name" value="Single_hybrid_motif"/>
</dbReference>
<organism evidence="10">
    <name type="scientific">Thermorudis peleae</name>
    <dbReference type="NCBI Taxonomy" id="1382356"/>
    <lineage>
        <taxon>Bacteria</taxon>
        <taxon>Pseudomonadati</taxon>
        <taxon>Thermomicrobiota</taxon>
        <taxon>Thermomicrobia</taxon>
        <taxon>Thermomicrobia incertae sedis</taxon>
        <taxon>Thermorudis</taxon>
    </lineage>
</organism>
<evidence type="ECO:0000256" key="3">
    <source>
        <dbReference type="ARBA" id="ARBA00011484"/>
    </source>
</evidence>
<protein>
    <recommendedName>
        <fullName evidence="7">Dihydrolipoamide acetyltransferase component of pyruvate dehydrogenase complex</fullName>
        <ecNumber evidence="7">2.3.1.-</ecNumber>
    </recommendedName>
</protein>
<gene>
    <name evidence="10" type="ORF">ENP34_12990</name>
</gene>
<evidence type="ECO:0000256" key="5">
    <source>
        <dbReference type="ARBA" id="ARBA00022823"/>
    </source>
</evidence>
<dbReference type="GO" id="GO:0016407">
    <property type="term" value="F:acetyltransferase activity"/>
    <property type="evidence" value="ECO:0007669"/>
    <property type="project" value="TreeGrafter"/>
</dbReference>
<comment type="caution">
    <text evidence="10">The sequence shown here is derived from an EMBL/GenBank/DDBJ whole genome shotgun (WGS) entry which is preliminary data.</text>
</comment>
<dbReference type="GO" id="GO:0031405">
    <property type="term" value="F:lipoic acid binding"/>
    <property type="evidence" value="ECO:0007669"/>
    <property type="project" value="TreeGrafter"/>
</dbReference>
<dbReference type="EC" id="2.3.1.-" evidence="7"/>
<evidence type="ECO:0000259" key="9">
    <source>
        <dbReference type="PROSITE" id="PS51826"/>
    </source>
</evidence>
<feature type="domain" description="Lipoyl-binding" evidence="8">
    <location>
        <begin position="1"/>
        <end position="77"/>
    </location>
</feature>
<dbReference type="InterPro" id="IPR023213">
    <property type="entry name" value="CAT-like_dom_sf"/>
</dbReference>
<dbReference type="Gene3D" id="4.10.320.10">
    <property type="entry name" value="E3-binding domain"/>
    <property type="match status" value="1"/>
</dbReference>
<dbReference type="InterPro" id="IPR001078">
    <property type="entry name" value="2-oxoacid_DH_actylTfrase"/>
</dbReference>
<dbReference type="SUPFAM" id="SSF52777">
    <property type="entry name" value="CoA-dependent acyltransferases"/>
    <property type="match status" value="1"/>
</dbReference>
<reference evidence="10" key="1">
    <citation type="journal article" date="2020" name="mSystems">
        <title>Genome- and Community-Level Interaction Insights into Carbon Utilization and Element Cycling Functions of Hydrothermarchaeota in Hydrothermal Sediment.</title>
        <authorList>
            <person name="Zhou Z."/>
            <person name="Liu Y."/>
            <person name="Xu W."/>
            <person name="Pan J."/>
            <person name="Luo Z.H."/>
            <person name="Li M."/>
        </authorList>
    </citation>
    <scope>NUCLEOTIDE SEQUENCE [LARGE SCALE GENOMIC DNA]</scope>
    <source>
        <strain evidence="10">SpSt-210</strain>
    </source>
</reference>
<comment type="cofactor">
    <cofactor evidence="1 7">
        <name>(R)-lipoate</name>
        <dbReference type="ChEBI" id="CHEBI:83088"/>
    </cofactor>
</comment>